<dbReference type="GeneID" id="36573503"/>
<evidence type="ECO:0000313" key="2">
    <source>
        <dbReference type="Proteomes" id="UP000241818"/>
    </source>
</evidence>
<proteinExistence type="predicted"/>
<keyword evidence="2" id="KW-1185">Reference proteome</keyword>
<reference evidence="1 2" key="1">
    <citation type="journal article" date="2018" name="New Phytol.">
        <title>Comparative genomics and transcriptomics depict ericoid mycorrhizal fungi as versatile saprotrophs and plant mutualists.</title>
        <authorList>
            <person name="Martino E."/>
            <person name="Morin E."/>
            <person name="Grelet G.A."/>
            <person name="Kuo A."/>
            <person name="Kohler A."/>
            <person name="Daghino S."/>
            <person name="Barry K.W."/>
            <person name="Cichocki N."/>
            <person name="Clum A."/>
            <person name="Dockter R.B."/>
            <person name="Hainaut M."/>
            <person name="Kuo R.C."/>
            <person name="LaButti K."/>
            <person name="Lindahl B.D."/>
            <person name="Lindquist E.A."/>
            <person name="Lipzen A."/>
            <person name="Khouja H.R."/>
            <person name="Magnuson J."/>
            <person name="Murat C."/>
            <person name="Ohm R.A."/>
            <person name="Singer S.W."/>
            <person name="Spatafora J.W."/>
            <person name="Wang M."/>
            <person name="Veneault-Fourrey C."/>
            <person name="Henrissat B."/>
            <person name="Grigoriev I.V."/>
            <person name="Martin F.M."/>
            <person name="Perotto S."/>
        </authorList>
    </citation>
    <scope>NUCLEOTIDE SEQUENCE [LARGE SCALE GENOMIC DNA]</scope>
    <source>
        <strain evidence="1 2">ATCC 22711</strain>
    </source>
</reference>
<dbReference type="AlphaFoldDB" id="A0A2T3AWX9"/>
<dbReference type="Proteomes" id="UP000241818">
    <property type="component" value="Unassembled WGS sequence"/>
</dbReference>
<dbReference type="EMBL" id="KZ679014">
    <property type="protein sequence ID" value="PSS13169.1"/>
    <property type="molecule type" value="Genomic_DNA"/>
</dbReference>
<accession>A0A2T3AWX9</accession>
<evidence type="ECO:0000313" key="1">
    <source>
        <dbReference type="EMBL" id="PSS13169.1"/>
    </source>
</evidence>
<sequence length="65" mass="7611">MDPYTGILSTHLSIYIYVYQASQPVVTTTLHYYLITVANSRLSRKRIKQTNKQTSRHHSYICLHV</sequence>
<gene>
    <name evidence="1" type="ORF">M430DRAFT_265752</name>
</gene>
<name>A0A2T3AWX9_AMORE</name>
<protein>
    <submittedName>
        <fullName evidence="1">Uncharacterized protein</fullName>
    </submittedName>
</protein>
<organism evidence="1 2">
    <name type="scientific">Amorphotheca resinae ATCC 22711</name>
    <dbReference type="NCBI Taxonomy" id="857342"/>
    <lineage>
        <taxon>Eukaryota</taxon>
        <taxon>Fungi</taxon>
        <taxon>Dikarya</taxon>
        <taxon>Ascomycota</taxon>
        <taxon>Pezizomycotina</taxon>
        <taxon>Leotiomycetes</taxon>
        <taxon>Helotiales</taxon>
        <taxon>Amorphothecaceae</taxon>
        <taxon>Amorphotheca</taxon>
    </lineage>
</organism>
<dbReference type="RefSeq" id="XP_024719160.1">
    <property type="nucleotide sequence ID" value="XM_024865422.1"/>
</dbReference>
<dbReference type="InParanoid" id="A0A2T3AWX9"/>